<keyword evidence="1" id="KW-0472">Membrane</keyword>
<keyword evidence="3" id="KW-1185">Reference proteome</keyword>
<name>A0ABR1YDQ1_9PEZI</name>
<dbReference type="EMBL" id="JBBWRZ010000011">
    <property type="protein sequence ID" value="KAK8226121.1"/>
    <property type="molecule type" value="Genomic_DNA"/>
</dbReference>
<sequence length="193" mass="21731">MCDATKEARGLCSPARHVVRQVLCAVERRHGTYPEARRTKPWLVETERIRYMRQCTCSSCTSGTQRRSSGATEERLRDDLRGGAQPALARRGVHHRGRLSASRSFLSLSTILLLSVVILVLWAPLPRVRLKLGQNRCPHRAPISFPISSRPILTAVCVAAVLRRRHSNFSFHFSSIFHHRAVILTTTTQSRAS</sequence>
<protein>
    <submittedName>
        <fullName evidence="2">Uncharacterized protein</fullName>
    </submittedName>
</protein>
<keyword evidence="1" id="KW-0812">Transmembrane</keyword>
<evidence type="ECO:0000313" key="3">
    <source>
        <dbReference type="Proteomes" id="UP001492380"/>
    </source>
</evidence>
<accession>A0ABR1YDQ1</accession>
<evidence type="ECO:0000256" key="1">
    <source>
        <dbReference type="SAM" id="Phobius"/>
    </source>
</evidence>
<dbReference type="Proteomes" id="UP001492380">
    <property type="component" value="Unassembled WGS sequence"/>
</dbReference>
<evidence type="ECO:0000313" key="2">
    <source>
        <dbReference type="EMBL" id="KAK8226121.1"/>
    </source>
</evidence>
<gene>
    <name evidence="2" type="ORF">HDK90DRAFT_77450</name>
</gene>
<feature type="transmembrane region" description="Helical" evidence="1">
    <location>
        <begin position="105"/>
        <end position="123"/>
    </location>
</feature>
<keyword evidence="1" id="KW-1133">Transmembrane helix</keyword>
<proteinExistence type="predicted"/>
<reference evidence="2 3" key="1">
    <citation type="submission" date="2024-04" db="EMBL/GenBank/DDBJ databases">
        <title>Phyllosticta paracitricarpa is synonymous to the EU quarantine fungus P. citricarpa based on phylogenomic analyses.</title>
        <authorList>
            <consortium name="Lawrence Berkeley National Laboratory"/>
            <person name="Van Ingen-Buijs V.A."/>
            <person name="Van Westerhoven A.C."/>
            <person name="Haridas S."/>
            <person name="Skiadas P."/>
            <person name="Martin F."/>
            <person name="Groenewald J.Z."/>
            <person name="Crous P.W."/>
            <person name="Seidl M.F."/>
        </authorList>
    </citation>
    <scope>NUCLEOTIDE SEQUENCE [LARGE SCALE GENOMIC DNA]</scope>
    <source>
        <strain evidence="2 3">CBS 123374</strain>
    </source>
</reference>
<comment type="caution">
    <text evidence="2">The sequence shown here is derived from an EMBL/GenBank/DDBJ whole genome shotgun (WGS) entry which is preliminary data.</text>
</comment>
<organism evidence="2 3">
    <name type="scientific">Phyllosticta capitalensis</name>
    <dbReference type="NCBI Taxonomy" id="121624"/>
    <lineage>
        <taxon>Eukaryota</taxon>
        <taxon>Fungi</taxon>
        <taxon>Dikarya</taxon>
        <taxon>Ascomycota</taxon>
        <taxon>Pezizomycotina</taxon>
        <taxon>Dothideomycetes</taxon>
        <taxon>Dothideomycetes incertae sedis</taxon>
        <taxon>Botryosphaeriales</taxon>
        <taxon>Phyllostictaceae</taxon>
        <taxon>Phyllosticta</taxon>
    </lineage>
</organism>